<comment type="caution">
    <text evidence="2">The sequence shown here is derived from an EMBL/GenBank/DDBJ whole genome shotgun (WGS) entry which is preliminary data.</text>
</comment>
<keyword evidence="1" id="KW-1133">Transmembrane helix</keyword>
<keyword evidence="1" id="KW-0472">Membrane</keyword>
<dbReference type="EMBL" id="SPDV01000021">
    <property type="protein sequence ID" value="TFI57970.1"/>
    <property type="molecule type" value="Genomic_DNA"/>
</dbReference>
<gene>
    <name evidence="2" type="ORF">E2493_12300</name>
</gene>
<keyword evidence="1" id="KW-0812">Transmembrane</keyword>
<name>A0A4Y8ZPM8_9SPHN</name>
<sequence length="81" mass="8681">MLAEFTWGHLLTIVAAFVLLYAFGQAITWRRHAGHGRGTPGYARARDGRRYAAWSLLVALLLFALGWLTPLAGTAIAGGAA</sequence>
<evidence type="ECO:0000313" key="2">
    <source>
        <dbReference type="EMBL" id="TFI57970.1"/>
    </source>
</evidence>
<evidence type="ECO:0000256" key="1">
    <source>
        <dbReference type="SAM" id="Phobius"/>
    </source>
</evidence>
<dbReference type="AlphaFoldDB" id="A0A4Y8ZPM8"/>
<keyword evidence="3" id="KW-1185">Reference proteome</keyword>
<organism evidence="2 3">
    <name type="scientific">Sphingomonas parva</name>
    <dbReference type="NCBI Taxonomy" id="2555898"/>
    <lineage>
        <taxon>Bacteria</taxon>
        <taxon>Pseudomonadati</taxon>
        <taxon>Pseudomonadota</taxon>
        <taxon>Alphaproteobacteria</taxon>
        <taxon>Sphingomonadales</taxon>
        <taxon>Sphingomonadaceae</taxon>
        <taxon>Sphingomonas</taxon>
    </lineage>
</organism>
<evidence type="ECO:0000313" key="3">
    <source>
        <dbReference type="Proteomes" id="UP000298213"/>
    </source>
</evidence>
<dbReference type="Proteomes" id="UP000298213">
    <property type="component" value="Unassembled WGS sequence"/>
</dbReference>
<proteinExistence type="predicted"/>
<feature type="transmembrane region" description="Helical" evidence="1">
    <location>
        <begin position="51"/>
        <end position="69"/>
    </location>
</feature>
<protein>
    <submittedName>
        <fullName evidence="2">Uncharacterized protein</fullName>
    </submittedName>
</protein>
<feature type="transmembrane region" description="Helical" evidence="1">
    <location>
        <begin position="6"/>
        <end position="30"/>
    </location>
</feature>
<accession>A0A4Y8ZPM8</accession>
<reference evidence="2 3" key="1">
    <citation type="submission" date="2019-03" db="EMBL/GenBank/DDBJ databases">
        <title>Genome sequence of Sphingomonas sp. 17J27-24.</title>
        <authorList>
            <person name="Kim M."/>
            <person name="Maeng S."/>
            <person name="Sathiyaraj S."/>
        </authorList>
    </citation>
    <scope>NUCLEOTIDE SEQUENCE [LARGE SCALE GENOMIC DNA]</scope>
    <source>
        <strain evidence="2 3">17J27-24</strain>
    </source>
</reference>
<dbReference type="RefSeq" id="WP_135087188.1">
    <property type="nucleotide sequence ID" value="NZ_SPDV01000021.1"/>
</dbReference>